<dbReference type="Gene3D" id="3.20.10.10">
    <property type="entry name" value="D-amino Acid Aminotransferase, subunit A, domain 2"/>
    <property type="match status" value="1"/>
</dbReference>
<comment type="catalytic activity">
    <reaction evidence="10">
        <text>L-leucine + 2-oxoglutarate = 4-methyl-2-oxopentanoate + L-glutamate</text>
        <dbReference type="Rhea" id="RHEA:18321"/>
        <dbReference type="ChEBI" id="CHEBI:16810"/>
        <dbReference type="ChEBI" id="CHEBI:17865"/>
        <dbReference type="ChEBI" id="CHEBI:29985"/>
        <dbReference type="ChEBI" id="CHEBI:57427"/>
        <dbReference type="EC" id="2.6.1.42"/>
    </reaction>
</comment>
<comment type="pathway">
    <text evidence="3">Amino-acid biosynthesis; L-valine biosynthesis; L-valine from pyruvate: step 4/4.</text>
</comment>
<protein>
    <recommendedName>
        <fullName evidence="6">branched-chain-amino-acid transaminase</fullName>
        <ecNumber evidence="6">2.6.1.42</ecNumber>
    </recommendedName>
</protein>
<dbReference type="InterPro" id="IPR036038">
    <property type="entry name" value="Aminotransferase-like"/>
</dbReference>
<keyword evidence="11" id="KW-0808">Transferase</keyword>
<evidence type="ECO:0000256" key="7">
    <source>
        <dbReference type="ARBA" id="ARBA00022898"/>
    </source>
</evidence>
<evidence type="ECO:0000256" key="9">
    <source>
        <dbReference type="ARBA" id="ARBA00048798"/>
    </source>
</evidence>
<dbReference type="PANTHER" id="PTHR42743:SF11">
    <property type="entry name" value="AMINODEOXYCHORISMATE LYASE"/>
    <property type="match status" value="1"/>
</dbReference>
<accession>A0A399SJI4</accession>
<dbReference type="SUPFAM" id="SSF56752">
    <property type="entry name" value="D-aminoacid aminotransferase-like PLP-dependent enzymes"/>
    <property type="match status" value="1"/>
</dbReference>
<name>A0A399SJI4_9BACT</name>
<comment type="caution">
    <text evidence="11">The sequence shown here is derived from an EMBL/GenBank/DDBJ whole genome shotgun (WGS) entry which is preliminary data.</text>
</comment>
<dbReference type="EC" id="2.6.1.42" evidence="6"/>
<evidence type="ECO:0000256" key="6">
    <source>
        <dbReference type="ARBA" id="ARBA00013053"/>
    </source>
</evidence>
<dbReference type="EMBL" id="QWGE01000002">
    <property type="protein sequence ID" value="RIJ42057.1"/>
    <property type="molecule type" value="Genomic_DNA"/>
</dbReference>
<evidence type="ECO:0000256" key="5">
    <source>
        <dbReference type="ARBA" id="ARBA00009320"/>
    </source>
</evidence>
<keyword evidence="12" id="KW-1185">Reference proteome</keyword>
<reference evidence="12" key="1">
    <citation type="submission" date="2018-08" db="EMBL/GenBank/DDBJ databases">
        <title>Mucilaginibacter sp. MYSH2.</title>
        <authorList>
            <person name="Seo T."/>
        </authorList>
    </citation>
    <scope>NUCLEOTIDE SEQUENCE [LARGE SCALE GENOMIC DNA]</scope>
    <source>
        <strain evidence="12">KIRAN</strain>
    </source>
</reference>
<evidence type="ECO:0000256" key="10">
    <source>
        <dbReference type="ARBA" id="ARBA00049229"/>
    </source>
</evidence>
<proteinExistence type="inferred from homology"/>
<dbReference type="AlphaFoldDB" id="A0A399SJI4"/>
<evidence type="ECO:0000313" key="12">
    <source>
        <dbReference type="Proteomes" id="UP000266005"/>
    </source>
</evidence>
<dbReference type="InterPro" id="IPR043131">
    <property type="entry name" value="BCAT-like_N"/>
</dbReference>
<dbReference type="Gene3D" id="3.30.470.10">
    <property type="match status" value="1"/>
</dbReference>
<evidence type="ECO:0000256" key="8">
    <source>
        <dbReference type="ARBA" id="ARBA00048212"/>
    </source>
</evidence>
<comment type="pathway">
    <text evidence="4">Amino-acid biosynthesis; L-leucine biosynthesis; L-leucine from 3-methyl-2-oxobutanoate: step 4/4.</text>
</comment>
<evidence type="ECO:0000256" key="1">
    <source>
        <dbReference type="ARBA" id="ARBA00001933"/>
    </source>
</evidence>
<evidence type="ECO:0000313" key="11">
    <source>
        <dbReference type="EMBL" id="RIJ42057.1"/>
    </source>
</evidence>
<comment type="cofactor">
    <cofactor evidence="1">
        <name>pyridoxal 5'-phosphate</name>
        <dbReference type="ChEBI" id="CHEBI:597326"/>
    </cofactor>
</comment>
<keyword evidence="7" id="KW-0663">Pyridoxal phosphate</keyword>
<dbReference type="OrthoDB" id="9805628at2"/>
<comment type="similarity">
    <text evidence="5">Belongs to the class-IV pyridoxal-phosphate-dependent aminotransferase family.</text>
</comment>
<dbReference type="InterPro" id="IPR050571">
    <property type="entry name" value="Class-IV_PLP-Dep_Aminotrnsfr"/>
</dbReference>
<comment type="catalytic activity">
    <reaction evidence="9">
        <text>L-isoleucine + 2-oxoglutarate = (S)-3-methyl-2-oxopentanoate + L-glutamate</text>
        <dbReference type="Rhea" id="RHEA:24801"/>
        <dbReference type="ChEBI" id="CHEBI:16810"/>
        <dbReference type="ChEBI" id="CHEBI:29985"/>
        <dbReference type="ChEBI" id="CHEBI:35146"/>
        <dbReference type="ChEBI" id="CHEBI:58045"/>
        <dbReference type="EC" id="2.6.1.42"/>
    </reaction>
</comment>
<comment type="pathway">
    <text evidence="2">Amino-acid biosynthesis; L-isoleucine biosynthesis; L-isoleucine from 2-oxobutanoate: step 4/4.</text>
</comment>
<dbReference type="GO" id="GO:0004084">
    <property type="term" value="F:branched-chain-amino-acid transaminase activity"/>
    <property type="evidence" value="ECO:0007669"/>
    <property type="project" value="UniProtKB-EC"/>
</dbReference>
<dbReference type="Proteomes" id="UP000266005">
    <property type="component" value="Unassembled WGS sequence"/>
</dbReference>
<dbReference type="FunFam" id="3.20.10.10:FF:000002">
    <property type="entry name" value="D-alanine aminotransferase"/>
    <property type="match status" value="1"/>
</dbReference>
<evidence type="ECO:0000256" key="4">
    <source>
        <dbReference type="ARBA" id="ARBA00005072"/>
    </source>
</evidence>
<dbReference type="GO" id="GO:0046394">
    <property type="term" value="P:carboxylic acid biosynthetic process"/>
    <property type="evidence" value="ECO:0007669"/>
    <property type="project" value="UniProtKB-ARBA"/>
</dbReference>
<dbReference type="PANTHER" id="PTHR42743">
    <property type="entry name" value="AMINO-ACID AMINOTRANSFERASE"/>
    <property type="match status" value="1"/>
</dbReference>
<dbReference type="Pfam" id="PF01063">
    <property type="entry name" value="Aminotran_4"/>
    <property type="match status" value="1"/>
</dbReference>
<evidence type="ECO:0000256" key="2">
    <source>
        <dbReference type="ARBA" id="ARBA00004824"/>
    </source>
</evidence>
<keyword evidence="11" id="KW-0032">Aminotransferase</keyword>
<organism evidence="11 12">
    <name type="scientific">Pontibacter oryzae</name>
    <dbReference type="NCBI Taxonomy" id="2304593"/>
    <lineage>
        <taxon>Bacteria</taxon>
        <taxon>Pseudomonadati</taxon>
        <taxon>Bacteroidota</taxon>
        <taxon>Cytophagia</taxon>
        <taxon>Cytophagales</taxon>
        <taxon>Hymenobacteraceae</taxon>
        <taxon>Pontibacter</taxon>
    </lineage>
</organism>
<sequence length="286" mass="32113">MPSNDTNYAYVRGEILPLESASLHISDLSIQRGFGVFDYFKVEANHPLFLNDYLARFRESARLMTMQLPHTDEQLREIIHELITRNNMPLSGMKMILTGGYSENSYDLAEPSLLIMQQPLAMPGPETLGKGIKIITHEYIREIPRAKTINYTMGIRLIGEVKSKAASDVLYHLNGAVSEFPRCNLFVVHQDGTVMTPDSGILLGVTRKNVLALAEKKYPVREGSVTLYDIMQAKEVFLTSTTKRILPIVQVDDTVIGEGVPGPVTQTLLQDLILLEEVDRKLQKQL</sequence>
<dbReference type="InterPro" id="IPR043132">
    <property type="entry name" value="BCAT-like_C"/>
</dbReference>
<evidence type="ECO:0000256" key="3">
    <source>
        <dbReference type="ARBA" id="ARBA00004931"/>
    </source>
</evidence>
<dbReference type="GO" id="GO:0008652">
    <property type="term" value="P:amino acid biosynthetic process"/>
    <property type="evidence" value="ECO:0007669"/>
    <property type="project" value="UniProtKB-ARBA"/>
</dbReference>
<comment type="catalytic activity">
    <reaction evidence="8">
        <text>L-valine + 2-oxoglutarate = 3-methyl-2-oxobutanoate + L-glutamate</text>
        <dbReference type="Rhea" id="RHEA:24813"/>
        <dbReference type="ChEBI" id="CHEBI:11851"/>
        <dbReference type="ChEBI" id="CHEBI:16810"/>
        <dbReference type="ChEBI" id="CHEBI:29985"/>
        <dbReference type="ChEBI" id="CHEBI:57762"/>
        <dbReference type="EC" id="2.6.1.42"/>
    </reaction>
</comment>
<gene>
    <name evidence="11" type="ORF">D1627_08665</name>
</gene>
<dbReference type="InterPro" id="IPR001544">
    <property type="entry name" value="Aminotrans_IV"/>
</dbReference>
<dbReference type="RefSeq" id="WP_119431801.1">
    <property type="nucleotide sequence ID" value="NZ_QWGE01000002.1"/>
</dbReference>